<dbReference type="Proteomes" id="UP000092574">
    <property type="component" value="Chromosome"/>
</dbReference>
<accession>A0A1C7I7E3</accession>
<dbReference type="OrthoDB" id="9803966at2"/>
<dbReference type="AlphaFoldDB" id="A0A1C7I7E3"/>
<protein>
    <recommendedName>
        <fullName evidence="3">DUF3795 domain-containing protein</fullName>
    </recommendedName>
</protein>
<evidence type="ECO:0000313" key="1">
    <source>
        <dbReference type="EMBL" id="ANU74489.1"/>
    </source>
</evidence>
<organism evidence="1 2">
    <name type="scientific">Blautia pseudococcoides</name>
    <dbReference type="NCBI Taxonomy" id="1796616"/>
    <lineage>
        <taxon>Bacteria</taxon>
        <taxon>Bacillati</taxon>
        <taxon>Bacillota</taxon>
        <taxon>Clostridia</taxon>
        <taxon>Lachnospirales</taxon>
        <taxon>Lachnospiraceae</taxon>
        <taxon>Blautia</taxon>
    </lineage>
</organism>
<evidence type="ECO:0000313" key="2">
    <source>
        <dbReference type="Proteomes" id="UP000092574"/>
    </source>
</evidence>
<name>A0A1C7I7E3_9FIRM</name>
<dbReference type="EMBL" id="CP015405">
    <property type="protein sequence ID" value="ANU74489.1"/>
    <property type="molecule type" value="Genomic_DNA"/>
</dbReference>
<reference evidence="1" key="1">
    <citation type="submission" date="2017-04" db="EMBL/GenBank/DDBJ databases">
        <title>Complete Genome Sequences of Twelve Strains of a Stable Defined Moderately Diverse Mouse Microbiota 2 (sDMDMm2).</title>
        <authorList>
            <person name="Uchimura Y."/>
            <person name="Wyss M."/>
            <person name="Brugiroux S."/>
            <person name="Limenitakis J.P."/>
            <person name="Stecher B."/>
            <person name="McCoy K.D."/>
            <person name="Macpherson A.J."/>
        </authorList>
    </citation>
    <scope>NUCLEOTIDE SEQUENCE</scope>
    <source>
        <strain evidence="1">YL58</strain>
    </source>
</reference>
<dbReference type="Pfam" id="PF12675">
    <property type="entry name" value="DUF3795"/>
    <property type="match status" value="1"/>
</dbReference>
<sequence length="87" mass="9846">MIESRCGILCSECAYKEQMGCKGCLHIDKPFWGDNCPVKNSCESKEHQHCGQCGEFPCALLKQFAYDEKQGDGGKRIEQCKCWMQCS</sequence>
<evidence type="ECO:0008006" key="3">
    <source>
        <dbReference type="Google" id="ProtNLM"/>
    </source>
</evidence>
<dbReference type="KEGG" id="byl:A4V09_01125"/>
<dbReference type="RefSeq" id="WP_065540720.1">
    <property type="nucleotide sequence ID" value="NZ_CP015405.2"/>
</dbReference>
<gene>
    <name evidence="1" type="ORF">A4V09_01125</name>
</gene>
<keyword evidence="2" id="KW-1185">Reference proteome</keyword>
<dbReference type="STRING" id="1796616.A4V09_01125"/>
<dbReference type="InterPro" id="IPR024227">
    <property type="entry name" value="DUF3795"/>
</dbReference>
<proteinExistence type="predicted"/>